<dbReference type="CDD" id="cd14348">
    <property type="entry name" value="UBA_p47"/>
    <property type="match status" value="1"/>
</dbReference>
<dbReference type="InterPro" id="IPR006577">
    <property type="entry name" value="UAS"/>
</dbReference>
<dbReference type="PANTHER" id="PTHR23322">
    <property type="entry name" value="FAS-ASSOCIATED PROTEIN"/>
    <property type="match status" value="1"/>
</dbReference>
<dbReference type="SMART" id="SM00594">
    <property type="entry name" value="UAS"/>
    <property type="match status" value="1"/>
</dbReference>
<dbReference type="GO" id="GO:0043130">
    <property type="term" value="F:ubiquitin binding"/>
    <property type="evidence" value="ECO:0007669"/>
    <property type="project" value="TreeGrafter"/>
</dbReference>
<dbReference type="Pfam" id="PF00789">
    <property type="entry name" value="UBX"/>
    <property type="match status" value="1"/>
</dbReference>
<protein>
    <submittedName>
        <fullName evidence="3">ARAD1C39028p</fullName>
    </submittedName>
</protein>
<sequence length="480" mass="54297">MDQSELVAQFCAITSAEPSLAEQYLAVNDNNLEQAVALFFESGGASLESQVHDPTSANPQSTQSPLQEDPVRERIQPVTERLVNPGEDYAMGRVHQRGQIGIFNQRAPANVFRDDSDDEMDNDEELELLRETVGQSELTPHQSRLANLFRPPFDIMKNVSFERAKDIAQVEKKWVMVNIQDNKEFACQQLNRDLWSDKDIKDVVRENFIFVQYANDSPAGEMYCGYYPFSDYPHISILDPRTGEQVKVWSKVPATMEFLQEVHEFLANFSLEPGHRNPVADIPKHKQDFNHMTEDEQIDFVVRQSLNEHQQSNDQIDSDSDLYMYSAGEDDDEDDIEIIDHGPQGTSTAASGSTGAQTEKEAGNTHQPTDVLPAAENEELTEQDIFASILPESIPEPPADPKTTTRVQIRLGSGKRIVRRLNLDDKVRVIFSIVKNDVPEVKGEYFTLTSERRNLISLLDQTVEEANLKNSSIMVEIHDE</sequence>
<feature type="region of interest" description="Disordered" evidence="1">
    <location>
        <begin position="47"/>
        <end position="74"/>
    </location>
</feature>
<feature type="region of interest" description="Disordered" evidence="1">
    <location>
        <begin position="308"/>
        <end position="369"/>
    </location>
</feature>
<dbReference type="InterPro" id="IPR029071">
    <property type="entry name" value="Ubiquitin-like_domsf"/>
</dbReference>
<organism evidence="3">
    <name type="scientific">Blastobotrys adeninivorans</name>
    <name type="common">Yeast</name>
    <name type="synonym">Arxula adeninivorans</name>
    <dbReference type="NCBI Taxonomy" id="409370"/>
    <lineage>
        <taxon>Eukaryota</taxon>
        <taxon>Fungi</taxon>
        <taxon>Dikarya</taxon>
        <taxon>Ascomycota</taxon>
        <taxon>Saccharomycotina</taxon>
        <taxon>Dipodascomycetes</taxon>
        <taxon>Dipodascales</taxon>
        <taxon>Trichomonascaceae</taxon>
        <taxon>Blastobotrys</taxon>
    </lineage>
</organism>
<evidence type="ECO:0000256" key="1">
    <source>
        <dbReference type="SAM" id="MobiDB-lite"/>
    </source>
</evidence>
<dbReference type="Pfam" id="PF14555">
    <property type="entry name" value="UBA_4"/>
    <property type="match status" value="1"/>
</dbReference>
<dbReference type="AlphaFoldDB" id="A0A060T8S2"/>
<dbReference type="PhylomeDB" id="A0A060T8S2"/>
<feature type="domain" description="UBX" evidence="2">
    <location>
        <begin position="400"/>
        <end position="476"/>
    </location>
</feature>
<dbReference type="InterPro" id="IPR009060">
    <property type="entry name" value="UBA-like_sf"/>
</dbReference>
<gene>
    <name evidence="3" type="ORF">GNLVRS02_ARAD1C39028g</name>
</gene>
<dbReference type="Gene3D" id="3.10.20.90">
    <property type="entry name" value="Phosphatidylinositol 3-kinase Catalytic Subunit, Chain A, domain 1"/>
    <property type="match status" value="1"/>
</dbReference>
<dbReference type="GO" id="GO:0043161">
    <property type="term" value="P:proteasome-mediated ubiquitin-dependent protein catabolic process"/>
    <property type="evidence" value="ECO:0007669"/>
    <property type="project" value="TreeGrafter"/>
</dbReference>
<dbReference type="PANTHER" id="PTHR23322:SF6">
    <property type="entry name" value="UBX DOMAIN-CONTAINING PROTEIN 7"/>
    <property type="match status" value="1"/>
</dbReference>
<dbReference type="InterPro" id="IPR036249">
    <property type="entry name" value="Thioredoxin-like_sf"/>
</dbReference>
<feature type="compositionally biased region" description="Polar residues" evidence="1">
    <location>
        <begin position="47"/>
        <end position="66"/>
    </location>
</feature>
<dbReference type="SMART" id="SM00166">
    <property type="entry name" value="UBX"/>
    <property type="match status" value="1"/>
</dbReference>
<dbReference type="SUPFAM" id="SSF54236">
    <property type="entry name" value="Ubiquitin-like"/>
    <property type="match status" value="1"/>
</dbReference>
<dbReference type="PROSITE" id="PS50033">
    <property type="entry name" value="UBX"/>
    <property type="match status" value="1"/>
</dbReference>
<evidence type="ECO:0000259" key="2">
    <source>
        <dbReference type="PROSITE" id="PS50033"/>
    </source>
</evidence>
<dbReference type="CDD" id="cd02958">
    <property type="entry name" value="UAS"/>
    <property type="match status" value="1"/>
</dbReference>
<dbReference type="Gene3D" id="1.10.8.10">
    <property type="entry name" value="DNA helicase RuvA subunit, C-terminal domain"/>
    <property type="match status" value="1"/>
</dbReference>
<dbReference type="GO" id="GO:0005634">
    <property type="term" value="C:nucleus"/>
    <property type="evidence" value="ECO:0007669"/>
    <property type="project" value="TreeGrafter"/>
</dbReference>
<dbReference type="EMBL" id="HG937693">
    <property type="protein sequence ID" value="CDP35591.1"/>
    <property type="molecule type" value="Genomic_DNA"/>
</dbReference>
<accession>A0A060T8S2</accession>
<dbReference type="InterPro" id="IPR001012">
    <property type="entry name" value="UBX_dom"/>
</dbReference>
<proteinExistence type="predicted"/>
<dbReference type="SUPFAM" id="SSF52833">
    <property type="entry name" value="Thioredoxin-like"/>
    <property type="match status" value="1"/>
</dbReference>
<reference evidence="3" key="1">
    <citation type="submission" date="2014-02" db="EMBL/GenBank/DDBJ databases">
        <authorList>
            <person name="Genoscope - CEA"/>
        </authorList>
    </citation>
    <scope>NUCLEOTIDE SEQUENCE</scope>
    <source>
        <strain evidence="3">LS3</strain>
    </source>
</reference>
<feature type="compositionally biased region" description="Acidic residues" evidence="1">
    <location>
        <begin position="328"/>
        <end position="337"/>
    </location>
</feature>
<dbReference type="InterPro" id="IPR050730">
    <property type="entry name" value="UBX_domain-protein"/>
</dbReference>
<dbReference type="Pfam" id="PF13899">
    <property type="entry name" value="Thioredoxin_7"/>
    <property type="match status" value="1"/>
</dbReference>
<name>A0A060T8S2_BLAAD</name>
<dbReference type="Gene3D" id="3.40.30.10">
    <property type="entry name" value="Glutaredoxin"/>
    <property type="match status" value="1"/>
</dbReference>
<reference evidence="3" key="2">
    <citation type="submission" date="2014-06" db="EMBL/GenBank/DDBJ databases">
        <title>The complete genome of Blastobotrys (Arxula) adeninivorans LS3 - a yeast of biotechnological interest.</title>
        <authorList>
            <person name="Kunze G."/>
            <person name="Gaillardin C."/>
            <person name="Czernicka M."/>
            <person name="Durrens P."/>
            <person name="Martin T."/>
            <person name="Boer E."/>
            <person name="Gabaldon T."/>
            <person name="Cruz J."/>
            <person name="Talla E."/>
            <person name="Marck C."/>
            <person name="Goffeau A."/>
            <person name="Barbe V."/>
            <person name="Baret P."/>
            <person name="Baronian K."/>
            <person name="Beier S."/>
            <person name="Bleykasten C."/>
            <person name="Bode R."/>
            <person name="Casaregola S."/>
            <person name="Despons L."/>
            <person name="Fairhead C."/>
            <person name="Giersberg M."/>
            <person name="Gierski P."/>
            <person name="Hahnel U."/>
            <person name="Hartmann A."/>
            <person name="Jankowska D."/>
            <person name="Jubin C."/>
            <person name="Jung P."/>
            <person name="Lafontaine I."/>
            <person name="Leh-Louis V."/>
            <person name="Lemaire M."/>
            <person name="Marcet-Houben M."/>
            <person name="Mascher M."/>
            <person name="Morel G."/>
            <person name="Richard G.-F."/>
            <person name="Riechen J."/>
            <person name="Sacerdot C."/>
            <person name="Sarkar A."/>
            <person name="Savel G."/>
            <person name="Schacherer J."/>
            <person name="Sherman D."/>
            <person name="Straub M.-L."/>
            <person name="Stein N."/>
            <person name="Thierry A."/>
            <person name="Trautwein-Schult A."/>
            <person name="Westhof E."/>
            <person name="Worch S."/>
            <person name="Dujon B."/>
            <person name="Souciet J.-L."/>
            <person name="Wincker P."/>
            <person name="Scholz U."/>
            <person name="Neuveglise N."/>
        </authorList>
    </citation>
    <scope>NUCLEOTIDE SEQUENCE</scope>
    <source>
        <strain evidence="3">LS3</strain>
    </source>
</reference>
<feature type="compositionally biased region" description="Low complexity" evidence="1">
    <location>
        <begin position="345"/>
        <end position="356"/>
    </location>
</feature>
<dbReference type="Gene3D" id="6.10.300.40">
    <property type="match status" value="1"/>
</dbReference>
<evidence type="ECO:0000313" key="3">
    <source>
        <dbReference type="EMBL" id="CDP35591.1"/>
    </source>
</evidence>
<dbReference type="SUPFAM" id="SSF46934">
    <property type="entry name" value="UBA-like"/>
    <property type="match status" value="1"/>
</dbReference>